<dbReference type="InterPro" id="IPR043504">
    <property type="entry name" value="Peptidase_S1_PA_chymotrypsin"/>
</dbReference>
<reference evidence="9" key="1">
    <citation type="submission" date="2021-05" db="EMBL/GenBank/DDBJ databases">
        <authorList>
            <person name="Alioto T."/>
            <person name="Alioto T."/>
            <person name="Gomez Garrido J."/>
        </authorList>
    </citation>
    <scope>NUCLEOTIDE SEQUENCE</scope>
</reference>
<evidence type="ECO:0000313" key="9">
    <source>
        <dbReference type="EMBL" id="CAG6682774.1"/>
    </source>
</evidence>
<dbReference type="GO" id="GO:0006508">
    <property type="term" value="P:proteolysis"/>
    <property type="evidence" value="ECO:0007669"/>
    <property type="project" value="InterPro"/>
</dbReference>
<feature type="signal peptide" evidence="7">
    <location>
        <begin position="1"/>
        <end position="18"/>
    </location>
</feature>
<dbReference type="SUPFAM" id="SSF50494">
    <property type="entry name" value="Trypsin-like serine proteases"/>
    <property type="match status" value="1"/>
</dbReference>
<dbReference type="CDD" id="cd00190">
    <property type="entry name" value="Tryp_SPc"/>
    <property type="match status" value="1"/>
</dbReference>
<proteinExistence type="predicted"/>
<dbReference type="Pfam" id="PF00089">
    <property type="entry name" value="Trypsin"/>
    <property type="match status" value="1"/>
</dbReference>
<evidence type="ECO:0000256" key="4">
    <source>
        <dbReference type="ARBA" id="ARBA00068096"/>
    </source>
</evidence>
<evidence type="ECO:0000256" key="6">
    <source>
        <dbReference type="SAM" id="MobiDB-lite"/>
    </source>
</evidence>
<dbReference type="FunFam" id="2.40.10.10:FF:000038">
    <property type="entry name" value="Serine protease"/>
    <property type="match status" value="1"/>
</dbReference>
<organism evidence="9">
    <name type="scientific">Cacopsylla melanoneura</name>
    <dbReference type="NCBI Taxonomy" id="428564"/>
    <lineage>
        <taxon>Eukaryota</taxon>
        <taxon>Metazoa</taxon>
        <taxon>Ecdysozoa</taxon>
        <taxon>Arthropoda</taxon>
        <taxon>Hexapoda</taxon>
        <taxon>Insecta</taxon>
        <taxon>Pterygota</taxon>
        <taxon>Neoptera</taxon>
        <taxon>Paraneoptera</taxon>
        <taxon>Hemiptera</taxon>
        <taxon>Sternorrhyncha</taxon>
        <taxon>Psylloidea</taxon>
        <taxon>Psyllidae</taxon>
        <taxon>Psyllinae</taxon>
        <taxon>Cacopsylla</taxon>
    </lineage>
</organism>
<dbReference type="InterPro" id="IPR001314">
    <property type="entry name" value="Peptidase_S1A"/>
</dbReference>
<protein>
    <recommendedName>
        <fullName evidence="4">Phenoloxidase-activating factor 2</fullName>
    </recommendedName>
    <alternativeName>
        <fullName evidence="5">Prophenoloxidase-activating factor II</fullName>
    </alternativeName>
</protein>
<dbReference type="PROSITE" id="PS50240">
    <property type="entry name" value="TRYPSIN_DOM"/>
    <property type="match status" value="1"/>
</dbReference>
<dbReference type="AlphaFoldDB" id="A0A8D8X5N7"/>
<keyword evidence="2" id="KW-0964">Secreted</keyword>
<dbReference type="SMART" id="SM00020">
    <property type="entry name" value="Tryp_SPc"/>
    <property type="match status" value="1"/>
</dbReference>
<dbReference type="InterPro" id="IPR009003">
    <property type="entry name" value="Peptidase_S1_PA"/>
</dbReference>
<dbReference type="GO" id="GO:0004252">
    <property type="term" value="F:serine-type endopeptidase activity"/>
    <property type="evidence" value="ECO:0007669"/>
    <property type="project" value="InterPro"/>
</dbReference>
<dbReference type="Pfam" id="PF18322">
    <property type="entry name" value="CLIP_1"/>
    <property type="match status" value="1"/>
</dbReference>
<evidence type="ECO:0000256" key="7">
    <source>
        <dbReference type="SAM" id="SignalP"/>
    </source>
</evidence>
<accession>A0A8D8X5N7</accession>
<name>A0A8D8X5N7_9HEMI</name>
<dbReference type="PRINTS" id="PR00722">
    <property type="entry name" value="CHYMOTRYPSIN"/>
</dbReference>
<keyword evidence="3" id="KW-1015">Disulfide bond</keyword>
<dbReference type="GO" id="GO:0005576">
    <property type="term" value="C:extracellular region"/>
    <property type="evidence" value="ECO:0007669"/>
    <property type="project" value="UniProtKB-SubCell"/>
</dbReference>
<sequence>MFISIPLSILLLLHLVFSRGDHQQQDSVSLSEEDSEEVEFGNRLPKPDAAGVTPKTVENIVYFTPHEIDIPDPNEERQEPPSHVLVSAPNPDLIHFPKNVNPRPWGYGPDEIHHPNPLDHAHKPCQCVPWWRCANDTNTPNYGEGVLDIRIRENECGHYADLCCDHPIHIPFPSVRPYSRKGCGHRNEHGVGFKITGDNNHEAQFGEFPWMVAVLTEHDVDHQGSTIHQYQCGGSLIHPRVALTAAHCVHNKKPRLLKVRAGEWDTQTNHEIFPYQESRVKDIILHEEFYPGGLFNDIALLVLEDAFILGENVDTICLPEQGEDSDHSDCYASGWGKDAWEKSGSYQVILKKVKLPVVPKSKCTQALRKTRLGPDFHLHDSFICAGGEEGRDTCKGDGGSPLACPIHGGRGHYMQAGIVAWGIGCGEDSAPAVYADVAHFRHWVDKKFRKLGLGQDFYSHS</sequence>
<feature type="domain" description="Peptidase S1" evidence="8">
    <location>
        <begin position="195"/>
        <end position="449"/>
    </location>
</feature>
<dbReference type="InterPro" id="IPR041515">
    <property type="entry name" value="PPAF-2-like_Clip"/>
</dbReference>
<evidence type="ECO:0000256" key="1">
    <source>
        <dbReference type="ARBA" id="ARBA00004613"/>
    </source>
</evidence>
<dbReference type="EMBL" id="HBUF01260690">
    <property type="protein sequence ID" value="CAG6682774.1"/>
    <property type="molecule type" value="Transcribed_RNA"/>
</dbReference>
<dbReference type="Gene3D" id="2.40.10.10">
    <property type="entry name" value="Trypsin-like serine proteases"/>
    <property type="match status" value="2"/>
</dbReference>
<dbReference type="InterPro" id="IPR001254">
    <property type="entry name" value="Trypsin_dom"/>
</dbReference>
<dbReference type="InterPro" id="IPR018114">
    <property type="entry name" value="TRYPSIN_HIS"/>
</dbReference>
<keyword evidence="7" id="KW-0732">Signal</keyword>
<evidence type="ECO:0000256" key="3">
    <source>
        <dbReference type="ARBA" id="ARBA00023157"/>
    </source>
</evidence>
<comment type="subcellular location">
    <subcellularLocation>
        <location evidence="1">Secreted</location>
    </subcellularLocation>
</comment>
<dbReference type="PANTHER" id="PTHR24258">
    <property type="entry name" value="SERINE PROTEASE-RELATED"/>
    <property type="match status" value="1"/>
</dbReference>
<feature type="region of interest" description="Disordered" evidence="6">
    <location>
        <begin position="26"/>
        <end position="51"/>
    </location>
</feature>
<dbReference type="PANTHER" id="PTHR24258:SF129">
    <property type="entry name" value="LP15124P-RELATED"/>
    <property type="match status" value="1"/>
</dbReference>
<evidence type="ECO:0000259" key="8">
    <source>
        <dbReference type="PROSITE" id="PS50240"/>
    </source>
</evidence>
<dbReference type="PROSITE" id="PS00134">
    <property type="entry name" value="TRYPSIN_HIS"/>
    <property type="match status" value="1"/>
</dbReference>
<feature type="chain" id="PRO_5034259904" description="Phenoloxidase-activating factor 2" evidence="7">
    <location>
        <begin position="19"/>
        <end position="461"/>
    </location>
</feature>
<evidence type="ECO:0000256" key="2">
    <source>
        <dbReference type="ARBA" id="ARBA00022525"/>
    </source>
</evidence>
<evidence type="ECO:0000256" key="5">
    <source>
        <dbReference type="ARBA" id="ARBA00076468"/>
    </source>
</evidence>